<keyword evidence="3" id="KW-1185">Reference proteome</keyword>
<dbReference type="InterPro" id="IPR052393">
    <property type="entry name" value="Cadmium-induced_rsp"/>
</dbReference>
<protein>
    <submittedName>
        <fullName evidence="2">Lactoylglutathione lyase</fullName>
    </submittedName>
</protein>
<dbReference type="KEGG" id="abas:ACPOL_0834"/>
<dbReference type="PANTHER" id="PTHR41294:SF1">
    <property type="entry name" value="CADMIUM-INDUCED PROTEIN CADI"/>
    <property type="match status" value="1"/>
</dbReference>
<dbReference type="GO" id="GO:0016829">
    <property type="term" value="F:lyase activity"/>
    <property type="evidence" value="ECO:0007669"/>
    <property type="project" value="UniProtKB-KW"/>
</dbReference>
<dbReference type="PANTHER" id="PTHR41294">
    <property type="entry name" value="CADMIUM-INDUCED PROTEIN CADI"/>
    <property type="match status" value="1"/>
</dbReference>
<dbReference type="Proteomes" id="UP000253606">
    <property type="component" value="Chromosome"/>
</dbReference>
<sequence>MTTLALKAHLAINVHNLAASVNFYRKLFGAEPSKVRTGYAKFDLTNPLLNFSLNEQPFNEAGALSHMGIQVRSTEDVLAIRKQWHERGLFTRDEMQTDCCFATQDKTWVKDPDGNEWEVFVVLKDSLPEHDQPEAAASCCAPTCCAENQEQSVEVTAN</sequence>
<gene>
    <name evidence="2" type="ORF">ACPOL_0834</name>
</gene>
<dbReference type="NCBIfam" id="NF041414">
    <property type="entry name" value="ArsI_CadI_VOC"/>
    <property type="match status" value="1"/>
</dbReference>
<evidence type="ECO:0000259" key="1">
    <source>
        <dbReference type="PROSITE" id="PS51819"/>
    </source>
</evidence>
<dbReference type="InterPro" id="IPR004360">
    <property type="entry name" value="Glyas_Fos-R_dOase_dom"/>
</dbReference>
<dbReference type="InterPro" id="IPR029068">
    <property type="entry name" value="Glyas_Bleomycin-R_OHBP_Dase"/>
</dbReference>
<dbReference type="EMBL" id="CP030840">
    <property type="protein sequence ID" value="AXC10193.1"/>
    <property type="molecule type" value="Genomic_DNA"/>
</dbReference>
<dbReference type="InterPro" id="IPR037523">
    <property type="entry name" value="VOC_core"/>
</dbReference>
<dbReference type="SUPFAM" id="SSF54593">
    <property type="entry name" value="Glyoxalase/Bleomycin resistance protein/Dihydroxybiphenyl dioxygenase"/>
    <property type="match status" value="1"/>
</dbReference>
<feature type="domain" description="VOC" evidence="1">
    <location>
        <begin position="6"/>
        <end position="122"/>
    </location>
</feature>
<dbReference type="GO" id="GO:0046686">
    <property type="term" value="P:response to cadmium ion"/>
    <property type="evidence" value="ECO:0007669"/>
    <property type="project" value="TreeGrafter"/>
</dbReference>
<keyword evidence="2" id="KW-0456">Lyase</keyword>
<dbReference type="PROSITE" id="PS51819">
    <property type="entry name" value="VOC"/>
    <property type="match status" value="1"/>
</dbReference>
<accession>A0A2Z5FTP6</accession>
<dbReference type="Pfam" id="PF00903">
    <property type="entry name" value="Glyoxalase"/>
    <property type="match status" value="1"/>
</dbReference>
<dbReference type="OrthoDB" id="9789608at2"/>
<dbReference type="Gene3D" id="3.10.180.10">
    <property type="entry name" value="2,3-Dihydroxybiphenyl 1,2-Dioxygenase, domain 1"/>
    <property type="match status" value="1"/>
</dbReference>
<dbReference type="InterPro" id="IPR049789">
    <property type="entry name" value="ArsI/CadI-like"/>
</dbReference>
<evidence type="ECO:0000313" key="3">
    <source>
        <dbReference type="Proteomes" id="UP000253606"/>
    </source>
</evidence>
<dbReference type="AlphaFoldDB" id="A0A2Z5FTP6"/>
<name>A0A2Z5FTP6_9BACT</name>
<dbReference type="RefSeq" id="WP_114205873.1">
    <property type="nucleotide sequence ID" value="NZ_CP030840.1"/>
</dbReference>
<proteinExistence type="predicted"/>
<reference evidence="2 3" key="1">
    <citation type="journal article" date="2018" name="Front. Microbiol.">
        <title>Hydrolytic Capabilities as a Key to Environmental Success: Chitinolytic and Cellulolytic Acidobacteria From Acidic Sub-arctic Soils and Boreal Peatlands.</title>
        <authorList>
            <person name="Belova S.E."/>
            <person name="Ravin N.V."/>
            <person name="Pankratov T.A."/>
            <person name="Rakitin A.L."/>
            <person name="Ivanova A.A."/>
            <person name="Beletsky A.V."/>
            <person name="Mardanov A.V."/>
            <person name="Sinninghe Damste J.S."/>
            <person name="Dedysh S.N."/>
        </authorList>
    </citation>
    <scope>NUCLEOTIDE SEQUENCE [LARGE SCALE GENOMIC DNA]</scope>
    <source>
        <strain evidence="2 3">SBC82</strain>
    </source>
</reference>
<organism evidence="2 3">
    <name type="scientific">Acidisarcina polymorpha</name>
    <dbReference type="NCBI Taxonomy" id="2211140"/>
    <lineage>
        <taxon>Bacteria</taxon>
        <taxon>Pseudomonadati</taxon>
        <taxon>Acidobacteriota</taxon>
        <taxon>Terriglobia</taxon>
        <taxon>Terriglobales</taxon>
        <taxon>Acidobacteriaceae</taxon>
        <taxon>Acidisarcina</taxon>
    </lineage>
</organism>
<evidence type="ECO:0000313" key="2">
    <source>
        <dbReference type="EMBL" id="AXC10193.1"/>
    </source>
</evidence>